<accession>A0A378JWW5</accession>
<keyword evidence="3" id="KW-1185">Reference proteome</keyword>
<gene>
    <name evidence="1" type="ORF">Lmor_0562</name>
    <name evidence="2" type="ORF">NCTC12239_02095</name>
</gene>
<reference evidence="1 3" key="1">
    <citation type="submission" date="2015-11" db="EMBL/GenBank/DDBJ databases">
        <title>Genomic analysis of 38 Legionella species identifies large and diverse effector repertoires.</title>
        <authorList>
            <person name="Burstein D."/>
            <person name="Amaro F."/>
            <person name="Zusman T."/>
            <person name="Lifshitz Z."/>
            <person name="Cohen O."/>
            <person name="Gilbert J.A."/>
            <person name="Pupko T."/>
            <person name="Shuman H.A."/>
            <person name="Segal G."/>
        </authorList>
    </citation>
    <scope>NUCLEOTIDE SEQUENCE [LARGE SCALE GENOMIC DNA]</scope>
    <source>
        <strain evidence="1 3">ATCC 43877</strain>
    </source>
</reference>
<evidence type="ECO:0000313" key="2">
    <source>
        <dbReference type="EMBL" id="STX63153.1"/>
    </source>
</evidence>
<dbReference type="Proteomes" id="UP000254040">
    <property type="component" value="Unassembled WGS sequence"/>
</dbReference>
<sequence>MTPVFKIFTKSEICSIIHQVLAAKVKSMTKRRVPVYGFDSDEKNFILQLLAESEQYSFENNSPEQKFKYLTSFTPHSILSLQIFVLNLADKRFRQPPEMVRPCLGCYFSRSVLLILHGEDPEILDNYELSYHDKDNIQIIHSKNIKELNPGTIHDALNQLEKNEEMIAEPTIFSASY</sequence>
<dbReference type="EMBL" id="UGOG01000001">
    <property type="protein sequence ID" value="STX63153.1"/>
    <property type="molecule type" value="Genomic_DNA"/>
</dbReference>
<evidence type="ECO:0000313" key="3">
    <source>
        <dbReference type="Proteomes" id="UP000054985"/>
    </source>
</evidence>
<name>A0A378JWW5_9GAMM</name>
<proteinExistence type="predicted"/>
<evidence type="ECO:0000313" key="1">
    <source>
        <dbReference type="EMBL" id="KTD37370.1"/>
    </source>
</evidence>
<protein>
    <submittedName>
        <fullName evidence="2">Uncharacterized protein</fullName>
    </submittedName>
</protein>
<dbReference type="Proteomes" id="UP000054985">
    <property type="component" value="Unassembled WGS sequence"/>
</dbReference>
<dbReference type="EMBL" id="LNYN01000013">
    <property type="protein sequence ID" value="KTD37370.1"/>
    <property type="molecule type" value="Genomic_DNA"/>
</dbReference>
<dbReference type="AlphaFoldDB" id="A0A378JWW5"/>
<reference evidence="2 4" key="2">
    <citation type="submission" date="2018-06" db="EMBL/GenBank/DDBJ databases">
        <authorList>
            <consortium name="Pathogen Informatics"/>
            <person name="Doyle S."/>
        </authorList>
    </citation>
    <scope>NUCLEOTIDE SEQUENCE [LARGE SCALE GENOMIC DNA]</scope>
    <source>
        <strain evidence="2 4">NCTC12239</strain>
    </source>
</reference>
<evidence type="ECO:0000313" key="4">
    <source>
        <dbReference type="Proteomes" id="UP000254040"/>
    </source>
</evidence>
<organism evidence="2 4">
    <name type="scientific">Legionella moravica</name>
    <dbReference type="NCBI Taxonomy" id="39962"/>
    <lineage>
        <taxon>Bacteria</taxon>
        <taxon>Pseudomonadati</taxon>
        <taxon>Pseudomonadota</taxon>
        <taxon>Gammaproteobacteria</taxon>
        <taxon>Legionellales</taxon>
        <taxon>Legionellaceae</taxon>
        <taxon>Legionella</taxon>
    </lineage>
</organism>